<dbReference type="Proteomes" id="UP000261360">
    <property type="component" value="Unplaced"/>
</dbReference>
<proteinExistence type="predicted"/>
<dbReference type="Ensembl" id="ENSSLDT00000014923.1">
    <property type="protein sequence ID" value="ENSSLDP00000014373.1"/>
    <property type="gene ID" value="ENSSLDG00000011491.1"/>
</dbReference>
<evidence type="ECO:0000313" key="3">
    <source>
        <dbReference type="Proteomes" id="UP000261360"/>
    </source>
</evidence>
<accession>A0A3B4XRS0</accession>
<keyword evidence="3" id="KW-1185">Reference proteome</keyword>
<evidence type="ECO:0000313" key="2">
    <source>
        <dbReference type="Ensembl" id="ENSSLDP00000014373.1"/>
    </source>
</evidence>
<dbReference type="AlphaFoldDB" id="A0A3B4XRS0"/>
<protein>
    <recommendedName>
        <fullName evidence="4">Chemokine interleukin-8-like domain-containing protein</fullName>
    </recommendedName>
</protein>
<name>A0A3B4XRS0_SERLL</name>
<feature type="signal peptide" evidence="1">
    <location>
        <begin position="1"/>
        <end position="18"/>
    </location>
</feature>
<feature type="chain" id="PRO_5017358025" description="Chemokine interleukin-8-like domain-containing protein" evidence="1">
    <location>
        <begin position="19"/>
        <end position="76"/>
    </location>
</feature>
<evidence type="ECO:0008006" key="4">
    <source>
        <dbReference type="Google" id="ProtNLM"/>
    </source>
</evidence>
<evidence type="ECO:0000256" key="1">
    <source>
        <dbReference type="SAM" id="SignalP"/>
    </source>
</evidence>
<keyword evidence="1" id="KW-0732">Signal</keyword>
<organism evidence="2 3">
    <name type="scientific">Seriola lalandi dorsalis</name>
    <dbReference type="NCBI Taxonomy" id="1841481"/>
    <lineage>
        <taxon>Eukaryota</taxon>
        <taxon>Metazoa</taxon>
        <taxon>Chordata</taxon>
        <taxon>Craniata</taxon>
        <taxon>Vertebrata</taxon>
        <taxon>Euteleostomi</taxon>
        <taxon>Actinopterygii</taxon>
        <taxon>Neopterygii</taxon>
        <taxon>Teleostei</taxon>
        <taxon>Neoteleostei</taxon>
        <taxon>Acanthomorphata</taxon>
        <taxon>Carangaria</taxon>
        <taxon>Carangiformes</taxon>
        <taxon>Carangidae</taxon>
        <taxon>Seriola</taxon>
    </lineage>
</organism>
<reference evidence="2" key="2">
    <citation type="submission" date="2025-09" db="UniProtKB">
        <authorList>
            <consortium name="Ensembl"/>
        </authorList>
    </citation>
    <scope>IDENTIFICATION</scope>
</reference>
<sequence length="76" mass="8475">MLFIVISITLLSVLAANAQVIVPGRCPKPAVQENFDAAKTKCEITQLPLKIQHHYLILYTRPAVKHTFFPASLNKC</sequence>
<reference evidence="2" key="1">
    <citation type="submission" date="2025-08" db="UniProtKB">
        <authorList>
            <consortium name="Ensembl"/>
        </authorList>
    </citation>
    <scope>IDENTIFICATION</scope>
</reference>